<dbReference type="GeneID" id="43585214"/>
<reference evidence="2 3" key="1">
    <citation type="submission" date="2019-09" db="EMBL/GenBank/DDBJ databases">
        <authorList>
            <person name="Brejova B."/>
        </authorList>
    </citation>
    <scope>NUCLEOTIDE SEQUENCE [LARGE SCALE GENOMIC DNA]</scope>
</reference>
<dbReference type="Proteomes" id="UP000398389">
    <property type="component" value="Unassembled WGS sequence"/>
</dbReference>
<keyword evidence="1" id="KW-0472">Membrane</keyword>
<dbReference type="EMBL" id="CABVLU010000005">
    <property type="protein sequence ID" value="VVT58825.1"/>
    <property type="molecule type" value="Genomic_DNA"/>
</dbReference>
<evidence type="ECO:0000256" key="1">
    <source>
        <dbReference type="SAM" id="Phobius"/>
    </source>
</evidence>
<accession>A0A5E8C7H4</accession>
<proteinExistence type="predicted"/>
<keyword evidence="1" id="KW-1133">Transmembrane helix</keyword>
<dbReference type="AlphaFoldDB" id="A0A5E8C7H4"/>
<organism evidence="2 3">
    <name type="scientific">Magnusiomyces paraingens</name>
    <dbReference type="NCBI Taxonomy" id="2606893"/>
    <lineage>
        <taxon>Eukaryota</taxon>
        <taxon>Fungi</taxon>
        <taxon>Dikarya</taxon>
        <taxon>Ascomycota</taxon>
        <taxon>Saccharomycotina</taxon>
        <taxon>Dipodascomycetes</taxon>
        <taxon>Dipodascales</taxon>
        <taxon>Dipodascaceae</taxon>
        <taxon>Magnusiomyces</taxon>
    </lineage>
</organism>
<name>A0A5E8C7H4_9ASCO</name>
<feature type="transmembrane region" description="Helical" evidence="1">
    <location>
        <begin position="320"/>
        <end position="348"/>
    </location>
</feature>
<keyword evidence="3" id="KW-1185">Reference proteome</keyword>
<dbReference type="RefSeq" id="XP_031857005.1">
    <property type="nucleotide sequence ID" value="XM_032001114.1"/>
</dbReference>
<evidence type="ECO:0000313" key="2">
    <source>
        <dbReference type="EMBL" id="VVT58825.1"/>
    </source>
</evidence>
<feature type="transmembrane region" description="Helical" evidence="1">
    <location>
        <begin position="6"/>
        <end position="25"/>
    </location>
</feature>
<protein>
    <submittedName>
        <fullName evidence="2">Uncharacterized protein</fullName>
    </submittedName>
</protein>
<evidence type="ECO:0000313" key="3">
    <source>
        <dbReference type="Proteomes" id="UP000398389"/>
    </source>
</evidence>
<feature type="transmembrane region" description="Helical" evidence="1">
    <location>
        <begin position="199"/>
        <end position="223"/>
    </location>
</feature>
<gene>
    <name evidence="2" type="ORF">SAPINGB_P006403</name>
</gene>
<sequence>MKNLQIYKVGIFCVLVLIKLAILVFEGMYVAPDFHDATNSMVKIHVPAMNETTYRRLVEALWEPAGGFGEAGHGEGMARQARLWRDLNETCVWPRRAFDVHFDAFYYANGSRVEALDARNSPTLAERILTTGLDSGVAEWMREMTSDERVYRRLMCSRSRRLTWPRPQGDSEPAVSDKPAPPELCELWVRVHGSRKRMLISVLLFSDGIIFFSFLAAAVARILRMRNTEDGLDYSMSFYITQRPPCSGIPGYRSVELWSRMPPTATFIQVDMLLACFHCVLNLAYTLYLPHRVEVPLAAINTHLLDLGVSARLLNRGVTLAYSVYLLIPISVVVDVILVAPLAIYEFFVFKQLAAEHREQRKIQAAAAAAAVIASCEFMNDENTVLDLSQEMLGLDPNVLARYVRYDPMLDQYVQVPPPAYCRIPARGEALPPYEA</sequence>
<keyword evidence="1" id="KW-0812">Transmembrane</keyword>